<keyword evidence="1" id="KW-0229">DNA integration</keyword>
<gene>
    <name evidence="7" type="ORF">C7A17_16815</name>
</gene>
<dbReference type="InterPro" id="IPR011010">
    <property type="entry name" value="DNA_brk_join_enz"/>
</dbReference>
<dbReference type="Pfam" id="PF24624">
    <property type="entry name" value="Int_N"/>
    <property type="match status" value="1"/>
</dbReference>
<dbReference type="PROSITE" id="PS51900">
    <property type="entry name" value="CB"/>
    <property type="match status" value="1"/>
</dbReference>
<dbReference type="InterPro" id="IPR013762">
    <property type="entry name" value="Integrase-like_cat_sf"/>
</dbReference>
<dbReference type="InterPro" id="IPR057084">
    <property type="entry name" value="Int_N"/>
</dbReference>
<keyword evidence="2 4" id="KW-0238">DNA-binding</keyword>
<evidence type="ECO:0000259" key="6">
    <source>
        <dbReference type="PROSITE" id="PS51900"/>
    </source>
</evidence>
<dbReference type="STRING" id="1001585.MDS_1097"/>
<organism evidence="7 8">
    <name type="scientific">Ectopseudomonas mendocina</name>
    <name type="common">Pseudomonas mendocina</name>
    <dbReference type="NCBI Taxonomy" id="300"/>
    <lineage>
        <taxon>Bacteria</taxon>
        <taxon>Pseudomonadati</taxon>
        <taxon>Pseudomonadota</taxon>
        <taxon>Gammaproteobacteria</taxon>
        <taxon>Pseudomonadales</taxon>
        <taxon>Pseudomonadaceae</taxon>
        <taxon>Ectopseudomonas</taxon>
    </lineage>
</organism>
<keyword evidence="3" id="KW-0233">DNA recombination</keyword>
<dbReference type="Gene3D" id="1.10.443.10">
    <property type="entry name" value="Intergrase catalytic core"/>
    <property type="match status" value="1"/>
</dbReference>
<evidence type="ECO:0000256" key="3">
    <source>
        <dbReference type="ARBA" id="ARBA00023172"/>
    </source>
</evidence>
<evidence type="ECO:0000256" key="2">
    <source>
        <dbReference type="ARBA" id="ARBA00023125"/>
    </source>
</evidence>
<accession>A0A2R3QRN4</accession>
<dbReference type="Pfam" id="PF00589">
    <property type="entry name" value="Phage_integrase"/>
    <property type="match status" value="1"/>
</dbReference>
<dbReference type="InterPro" id="IPR044068">
    <property type="entry name" value="CB"/>
</dbReference>
<sequence>MTARKDGSTWTADFYENGRSGRRIRKKGFKTKAAAQRYESEFFASLNTTGRPLDDRLSDLVTLWHELHGCSLKDAKHRLARTLATVERLGNPMASNFDALAWARYRQSRLKDVSPHTVNHEQRYLSAVFSELIRLGAWAGNNPLAKVRQIKTDQTELTFLTLQQVEQLLEECKRSTNNHTYPVALICLATGARWDEAESLSRGALFGGKAHFHRTKNRQSRSVPIPKEVEEIALKVGMPGNGRLFMPCRSAFRSAYQRCGFHTPGQMTHILRHTFASHYMMGGGDILGLQRILGHSTITMTMRYAHLSPDHLESALRLSPLNQSGHTVITGR</sequence>
<dbReference type="Proteomes" id="UP000238327">
    <property type="component" value="Chromosome"/>
</dbReference>
<dbReference type="InterPro" id="IPR050090">
    <property type="entry name" value="Tyrosine_recombinase_XerCD"/>
</dbReference>
<evidence type="ECO:0000259" key="5">
    <source>
        <dbReference type="PROSITE" id="PS51898"/>
    </source>
</evidence>
<dbReference type="EMBL" id="CP027657">
    <property type="protein sequence ID" value="AVO54360.1"/>
    <property type="molecule type" value="Genomic_DNA"/>
</dbReference>
<dbReference type="GO" id="GO:0015074">
    <property type="term" value="P:DNA integration"/>
    <property type="evidence" value="ECO:0007669"/>
    <property type="project" value="UniProtKB-KW"/>
</dbReference>
<feature type="domain" description="Core-binding (CB)" evidence="6">
    <location>
        <begin position="47"/>
        <end position="133"/>
    </location>
</feature>
<evidence type="ECO:0000313" key="7">
    <source>
        <dbReference type="EMBL" id="AVO54360.1"/>
    </source>
</evidence>
<evidence type="ECO:0000313" key="8">
    <source>
        <dbReference type="Proteomes" id="UP000238327"/>
    </source>
</evidence>
<evidence type="ECO:0000256" key="1">
    <source>
        <dbReference type="ARBA" id="ARBA00022908"/>
    </source>
</evidence>
<dbReference type="AlphaFoldDB" id="A0A2R3QRN4"/>
<dbReference type="RefSeq" id="WP_106739094.1">
    <property type="nucleotide sequence ID" value="NZ_CP027657.1"/>
</dbReference>
<dbReference type="PANTHER" id="PTHR30349:SF93">
    <property type="entry name" value="FELS-2 PROPHAGE PROTEIN"/>
    <property type="match status" value="1"/>
</dbReference>
<reference evidence="7 8" key="1">
    <citation type="submission" date="2018-03" db="EMBL/GenBank/DDBJ databases">
        <title>Complete genome sequence and methylome analysis of Pseudomonas mendocina NEB 698.</title>
        <authorList>
            <person name="Morgan R.D."/>
        </authorList>
    </citation>
    <scope>NUCLEOTIDE SEQUENCE [LARGE SCALE GENOMIC DNA]</scope>
    <source>
        <strain evidence="7 8">NEB698</strain>
    </source>
</reference>
<dbReference type="GO" id="GO:0006310">
    <property type="term" value="P:DNA recombination"/>
    <property type="evidence" value="ECO:0007669"/>
    <property type="project" value="UniProtKB-KW"/>
</dbReference>
<feature type="domain" description="Tyr recombinase" evidence="5">
    <location>
        <begin position="155"/>
        <end position="317"/>
    </location>
</feature>
<dbReference type="PANTHER" id="PTHR30349">
    <property type="entry name" value="PHAGE INTEGRASE-RELATED"/>
    <property type="match status" value="1"/>
</dbReference>
<dbReference type="SUPFAM" id="SSF56349">
    <property type="entry name" value="DNA breaking-rejoining enzymes"/>
    <property type="match status" value="1"/>
</dbReference>
<evidence type="ECO:0000256" key="4">
    <source>
        <dbReference type="PROSITE-ProRule" id="PRU01248"/>
    </source>
</evidence>
<dbReference type="CDD" id="cd00796">
    <property type="entry name" value="INT_Rci_Hp1_C"/>
    <property type="match status" value="1"/>
</dbReference>
<dbReference type="PROSITE" id="PS51898">
    <property type="entry name" value="TYR_RECOMBINASE"/>
    <property type="match status" value="1"/>
</dbReference>
<dbReference type="InterPro" id="IPR002104">
    <property type="entry name" value="Integrase_catalytic"/>
</dbReference>
<proteinExistence type="predicted"/>
<name>A0A2R3QRN4_ECTME</name>
<protein>
    <submittedName>
        <fullName evidence="7">Integrase</fullName>
    </submittedName>
</protein>
<dbReference type="GO" id="GO:0003677">
    <property type="term" value="F:DNA binding"/>
    <property type="evidence" value="ECO:0007669"/>
    <property type="project" value="UniProtKB-UniRule"/>
</dbReference>
<dbReference type="OrthoDB" id="9057547at2"/>